<dbReference type="Gene3D" id="3.40.50.620">
    <property type="entry name" value="HUPs"/>
    <property type="match status" value="1"/>
</dbReference>
<gene>
    <name evidence="3" type="primary">ORF59615</name>
</gene>
<dbReference type="Pfam" id="PF00582">
    <property type="entry name" value="Usp"/>
    <property type="match status" value="1"/>
</dbReference>
<protein>
    <recommendedName>
        <fullName evidence="2">UspA domain-containing protein</fullName>
    </recommendedName>
</protein>
<dbReference type="PANTHER" id="PTHR46989">
    <property type="entry name" value="USP DOMAIN-CONTAINING PROTEIN"/>
    <property type="match status" value="1"/>
</dbReference>
<evidence type="ECO:0000259" key="2">
    <source>
        <dbReference type="Pfam" id="PF00582"/>
    </source>
</evidence>
<accession>A0A0B6ZDL9</accession>
<dbReference type="InterPro" id="IPR006016">
    <property type="entry name" value="UspA"/>
</dbReference>
<dbReference type="CDD" id="cd23659">
    <property type="entry name" value="USP_At3g01520-like"/>
    <property type="match status" value="1"/>
</dbReference>
<dbReference type="PRINTS" id="PR01438">
    <property type="entry name" value="UNVRSLSTRESS"/>
</dbReference>
<reference evidence="3" key="1">
    <citation type="submission" date="2014-12" db="EMBL/GenBank/DDBJ databases">
        <title>Insight into the proteome of Arion vulgaris.</title>
        <authorList>
            <person name="Aradska J."/>
            <person name="Bulat T."/>
            <person name="Smidak R."/>
            <person name="Sarate P."/>
            <person name="Gangsoo J."/>
            <person name="Sialana F."/>
            <person name="Bilban M."/>
            <person name="Lubec G."/>
        </authorList>
    </citation>
    <scope>NUCLEOTIDE SEQUENCE</scope>
    <source>
        <tissue evidence="3">Skin</tissue>
    </source>
</reference>
<dbReference type="EMBL" id="HACG01019778">
    <property type="protein sequence ID" value="CEK66643.1"/>
    <property type="molecule type" value="Transcribed_RNA"/>
</dbReference>
<organism evidence="3">
    <name type="scientific">Arion vulgaris</name>
    <dbReference type="NCBI Taxonomy" id="1028688"/>
    <lineage>
        <taxon>Eukaryota</taxon>
        <taxon>Metazoa</taxon>
        <taxon>Spiralia</taxon>
        <taxon>Lophotrochozoa</taxon>
        <taxon>Mollusca</taxon>
        <taxon>Gastropoda</taxon>
        <taxon>Heterobranchia</taxon>
        <taxon>Euthyneura</taxon>
        <taxon>Panpulmonata</taxon>
        <taxon>Eupulmonata</taxon>
        <taxon>Stylommatophora</taxon>
        <taxon>Helicina</taxon>
        <taxon>Arionoidea</taxon>
        <taxon>Arionidae</taxon>
        <taxon>Arion</taxon>
    </lineage>
</organism>
<feature type="domain" description="UspA" evidence="2">
    <location>
        <begin position="45"/>
        <end position="194"/>
    </location>
</feature>
<dbReference type="InterPro" id="IPR006015">
    <property type="entry name" value="Universal_stress_UspA"/>
</dbReference>
<feature type="region of interest" description="Disordered" evidence="1">
    <location>
        <begin position="1"/>
        <end position="39"/>
    </location>
</feature>
<evidence type="ECO:0000313" key="3">
    <source>
        <dbReference type="EMBL" id="CEK66643.1"/>
    </source>
</evidence>
<dbReference type="AlphaFoldDB" id="A0A0B6ZDL9"/>
<proteinExistence type="predicted"/>
<dbReference type="SUPFAM" id="SSF52402">
    <property type="entry name" value="Adenine nucleotide alpha hydrolases-like"/>
    <property type="match status" value="1"/>
</dbReference>
<sequence>MSSLGVPEITMTDASSPSEEHPQHHHHHHHQLTKLTGKGTEATGKRVVVGIDGSEHSNYACDWFFQHLWSPEDYIVLLNCPDLHDVVKSQWSGGSSKYVFDRELVDLKLKEGEEQVHHELEKFKDKLLQRGAHGKVRAVSAKSPGDAILKTAEEEGADVIVIGCRGRSTLRRTILGTVSDYIVHHSSVPVVVCRHKAIRRKSTAVMNLSDLQASGN</sequence>
<name>A0A0B6ZDL9_9EUPU</name>
<evidence type="ECO:0000256" key="1">
    <source>
        <dbReference type="SAM" id="MobiDB-lite"/>
    </source>
</evidence>
<dbReference type="InterPro" id="IPR014729">
    <property type="entry name" value="Rossmann-like_a/b/a_fold"/>
</dbReference>
<feature type="compositionally biased region" description="Basic residues" evidence="1">
    <location>
        <begin position="23"/>
        <end position="32"/>
    </location>
</feature>
<dbReference type="PANTHER" id="PTHR46989:SF3">
    <property type="entry name" value="USPA DOMAIN-CONTAINING PROTEIN"/>
    <property type="match status" value="1"/>
</dbReference>